<sequence>MKVYVITSGEYSDYGIRAVEIDRNRAECICATLNKDIFYDRYEIEEYDTDAIQFDSNKKVMECYVAEFDYCTLNEVHIASPFISFERNEIKMFNQNGKRYIRITATFAKGTPMEKARKIMKDRVAKWKAEWEGL</sequence>
<dbReference type="EMBL" id="QRMI01000017">
    <property type="protein sequence ID" value="RHJ61238.1"/>
    <property type="molecule type" value="Genomic_DNA"/>
</dbReference>
<gene>
    <name evidence="1" type="ORF">DW116_07810</name>
</gene>
<reference evidence="1 2" key="1">
    <citation type="submission" date="2018-08" db="EMBL/GenBank/DDBJ databases">
        <title>A genome reference for cultivated species of the human gut microbiota.</title>
        <authorList>
            <person name="Zou Y."/>
            <person name="Xue W."/>
            <person name="Luo G."/>
        </authorList>
    </citation>
    <scope>NUCLEOTIDE SEQUENCE [LARGE SCALE GENOMIC DNA]</scope>
    <source>
        <strain evidence="1 2">AM09-9</strain>
    </source>
</reference>
<comment type="caution">
    <text evidence="1">The sequence shown here is derived from an EMBL/GenBank/DDBJ whole genome shotgun (WGS) entry which is preliminary data.</text>
</comment>
<dbReference type="AlphaFoldDB" id="A0A415D579"/>
<name>A0A415D579_9FIRM</name>
<evidence type="ECO:0000313" key="1">
    <source>
        <dbReference type="EMBL" id="RHJ61238.1"/>
    </source>
</evidence>
<proteinExistence type="predicted"/>
<dbReference type="Proteomes" id="UP000285832">
    <property type="component" value="Unassembled WGS sequence"/>
</dbReference>
<organism evidence="1 2">
    <name type="scientific">[Ruminococcus] lactaris</name>
    <dbReference type="NCBI Taxonomy" id="46228"/>
    <lineage>
        <taxon>Bacteria</taxon>
        <taxon>Bacillati</taxon>
        <taxon>Bacillota</taxon>
        <taxon>Clostridia</taxon>
        <taxon>Lachnospirales</taxon>
        <taxon>Lachnospiraceae</taxon>
        <taxon>Mediterraneibacter</taxon>
    </lineage>
</organism>
<accession>A0A415D579</accession>
<protein>
    <submittedName>
        <fullName evidence="1">Uncharacterized protein</fullName>
    </submittedName>
</protein>
<dbReference type="RefSeq" id="WP_118279082.1">
    <property type="nucleotide sequence ID" value="NZ_JAQDJO010000018.1"/>
</dbReference>
<evidence type="ECO:0000313" key="2">
    <source>
        <dbReference type="Proteomes" id="UP000285832"/>
    </source>
</evidence>